<proteinExistence type="predicted"/>
<evidence type="ECO:0008006" key="4">
    <source>
        <dbReference type="Google" id="ProtNLM"/>
    </source>
</evidence>
<organism evidence="2 3">
    <name type="scientific">Favolaschia claudopus</name>
    <dbReference type="NCBI Taxonomy" id="2862362"/>
    <lineage>
        <taxon>Eukaryota</taxon>
        <taxon>Fungi</taxon>
        <taxon>Dikarya</taxon>
        <taxon>Basidiomycota</taxon>
        <taxon>Agaricomycotina</taxon>
        <taxon>Agaricomycetes</taxon>
        <taxon>Agaricomycetidae</taxon>
        <taxon>Agaricales</taxon>
        <taxon>Marasmiineae</taxon>
        <taxon>Mycenaceae</taxon>
        <taxon>Favolaschia</taxon>
    </lineage>
</organism>
<evidence type="ECO:0000313" key="2">
    <source>
        <dbReference type="EMBL" id="KAK7038500.1"/>
    </source>
</evidence>
<protein>
    <recommendedName>
        <fullName evidence="4">F-box domain-containing protein</fullName>
    </recommendedName>
</protein>
<evidence type="ECO:0000256" key="1">
    <source>
        <dbReference type="SAM" id="MobiDB-lite"/>
    </source>
</evidence>
<sequence>MRPVTMGKWDLVGGDKPKDKSKKSKDSPMSVSIDGKRKAEGQNEQNMAKRRKISASPAPRGMLWDAEDYSCAYDALFTCLRNIWIDHDSRWSIAFASVGQWMGILAQGFVKTSKKTGTLENARDVVRHKITAQYPAQFPTGSEFTYLDNLTQVMFKEKYWGTRTTKCTKCQRVQQYHSLRLLVGDEPVTYMLRGVLYAGGNHFTSRIVTESGMLRNDPSLPLSMYEAYLRLKTARERLEPWKNDTQAAFPWLLQSYDDRELFLVGIESPSLWKAVEDLVRRELRVEDRGLNLLTSTVLPEMERTVTGRGFASLPNELKMELVYHVDIRDLTSLTFSCKFYWKEGTKIIDGFLKRCFIAIGLDWDNLRFALRHLGGILTGFMVRRMMFMESKEFRVRDFDNIELRVKNTEMATKWFTAATTYRAIKPQPSRFDGVVLQRPDDPTGFRIKLIDSDAERDVFWQHSTAAFTWLGSDGFVVPYKTLGFDSKTMLCDGIDDRTLRSTIETARREGLEIVPFHENKIELCGSHVTCPSVIRSTLDDECFAERLPIPIWSYRRTHVQHRAEVAWCLGSVGCKINFQAQRFAKEFYSLLSDGANFNHNERVQMTIDRTAAGRGSERTQDKRCHERVGVKTRKVPSYVRRPN</sequence>
<reference evidence="2 3" key="1">
    <citation type="journal article" date="2024" name="J Genomics">
        <title>Draft genome sequencing and assembly of Favolaschia claudopus CIRM-BRFM 2984 isolated from oak limbs.</title>
        <authorList>
            <person name="Navarro D."/>
            <person name="Drula E."/>
            <person name="Chaduli D."/>
            <person name="Cazenave R."/>
            <person name="Ahrendt S."/>
            <person name="Wang J."/>
            <person name="Lipzen A."/>
            <person name="Daum C."/>
            <person name="Barry K."/>
            <person name="Grigoriev I.V."/>
            <person name="Favel A."/>
            <person name="Rosso M.N."/>
            <person name="Martin F."/>
        </authorList>
    </citation>
    <scope>NUCLEOTIDE SEQUENCE [LARGE SCALE GENOMIC DNA]</scope>
    <source>
        <strain evidence="2 3">CIRM-BRFM 2984</strain>
    </source>
</reference>
<comment type="caution">
    <text evidence="2">The sequence shown here is derived from an EMBL/GenBank/DDBJ whole genome shotgun (WGS) entry which is preliminary data.</text>
</comment>
<gene>
    <name evidence="2" type="ORF">R3P38DRAFT_3350510</name>
</gene>
<feature type="region of interest" description="Disordered" evidence="1">
    <location>
        <begin position="1"/>
        <end position="54"/>
    </location>
</feature>
<dbReference type="Proteomes" id="UP001362999">
    <property type="component" value="Unassembled WGS sequence"/>
</dbReference>
<dbReference type="AlphaFoldDB" id="A0AAW0CKE6"/>
<accession>A0AAW0CKE6</accession>
<name>A0AAW0CKE6_9AGAR</name>
<dbReference type="EMBL" id="JAWWNJ010000017">
    <property type="protein sequence ID" value="KAK7038500.1"/>
    <property type="molecule type" value="Genomic_DNA"/>
</dbReference>
<keyword evidence="3" id="KW-1185">Reference proteome</keyword>
<evidence type="ECO:0000313" key="3">
    <source>
        <dbReference type="Proteomes" id="UP001362999"/>
    </source>
</evidence>